<proteinExistence type="predicted"/>
<reference evidence="1" key="1">
    <citation type="submission" date="2014-11" db="EMBL/GenBank/DDBJ databases">
        <authorList>
            <person name="Amaro Gonzalez C."/>
        </authorList>
    </citation>
    <scope>NUCLEOTIDE SEQUENCE</scope>
</reference>
<organism evidence="1">
    <name type="scientific">Anguilla anguilla</name>
    <name type="common">European freshwater eel</name>
    <name type="synonym">Muraena anguilla</name>
    <dbReference type="NCBI Taxonomy" id="7936"/>
    <lineage>
        <taxon>Eukaryota</taxon>
        <taxon>Metazoa</taxon>
        <taxon>Chordata</taxon>
        <taxon>Craniata</taxon>
        <taxon>Vertebrata</taxon>
        <taxon>Euteleostomi</taxon>
        <taxon>Actinopterygii</taxon>
        <taxon>Neopterygii</taxon>
        <taxon>Teleostei</taxon>
        <taxon>Anguilliformes</taxon>
        <taxon>Anguillidae</taxon>
        <taxon>Anguilla</taxon>
    </lineage>
</organism>
<evidence type="ECO:0000313" key="1">
    <source>
        <dbReference type="EMBL" id="JAH65601.1"/>
    </source>
</evidence>
<accession>A0A0E9UIL4</accession>
<dbReference type="AlphaFoldDB" id="A0A0E9UIL4"/>
<dbReference type="EMBL" id="GBXM01042976">
    <property type="protein sequence ID" value="JAH65601.1"/>
    <property type="molecule type" value="Transcribed_RNA"/>
</dbReference>
<name>A0A0E9UIL4_ANGAN</name>
<sequence length="41" mass="5061">METLDWLPIFDSIHPPLWNTCTLYYLNLKCTENVFFTFNYR</sequence>
<protein>
    <submittedName>
        <fullName evidence="1">Uncharacterized protein</fullName>
    </submittedName>
</protein>
<reference evidence="1" key="2">
    <citation type="journal article" date="2015" name="Fish Shellfish Immunol.">
        <title>Early steps in the European eel (Anguilla anguilla)-Vibrio vulnificus interaction in the gills: Role of the RtxA13 toxin.</title>
        <authorList>
            <person name="Callol A."/>
            <person name="Pajuelo D."/>
            <person name="Ebbesson L."/>
            <person name="Teles M."/>
            <person name="MacKenzie S."/>
            <person name="Amaro C."/>
        </authorList>
    </citation>
    <scope>NUCLEOTIDE SEQUENCE</scope>
</reference>